<evidence type="ECO:0000313" key="1">
    <source>
        <dbReference type="EMBL" id="JAH04243.1"/>
    </source>
</evidence>
<dbReference type="AlphaFoldDB" id="A0A0E9PKA5"/>
<protein>
    <submittedName>
        <fullName evidence="1">Uncharacterized protein</fullName>
    </submittedName>
</protein>
<accession>A0A0E9PKA5</accession>
<proteinExistence type="predicted"/>
<organism evidence="1">
    <name type="scientific">Anguilla anguilla</name>
    <name type="common">European freshwater eel</name>
    <name type="synonym">Muraena anguilla</name>
    <dbReference type="NCBI Taxonomy" id="7936"/>
    <lineage>
        <taxon>Eukaryota</taxon>
        <taxon>Metazoa</taxon>
        <taxon>Chordata</taxon>
        <taxon>Craniata</taxon>
        <taxon>Vertebrata</taxon>
        <taxon>Euteleostomi</taxon>
        <taxon>Actinopterygii</taxon>
        <taxon>Neopterygii</taxon>
        <taxon>Teleostei</taxon>
        <taxon>Anguilliformes</taxon>
        <taxon>Anguillidae</taxon>
        <taxon>Anguilla</taxon>
    </lineage>
</organism>
<reference evidence="1" key="2">
    <citation type="journal article" date="2015" name="Fish Shellfish Immunol.">
        <title>Early steps in the European eel (Anguilla anguilla)-Vibrio vulnificus interaction in the gills: Role of the RtxA13 toxin.</title>
        <authorList>
            <person name="Callol A."/>
            <person name="Pajuelo D."/>
            <person name="Ebbesson L."/>
            <person name="Teles M."/>
            <person name="MacKenzie S."/>
            <person name="Amaro C."/>
        </authorList>
    </citation>
    <scope>NUCLEOTIDE SEQUENCE</scope>
</reference>
<dbReference type="EMBL" id="GBXM01104334">
    <property type="protein sequence ID" value="JAH04243.1"/>
    <property type="molecule type" value="Transcribed_RNA"/>
</dbReference>
<sequence>MIFSELALLRVKCQSTLCLLAL</sequence>
<reference evidence="1" key="1">
    <citation type="submission" date="2014-11" db="EMBL/GenBank/DDBJ databases">
        <authorList>
            <person name="Amaro Gonzalez C."/>
        </authorList>
    </citation>
    <scope>NUCLEOTIDE SEQUENCE</scope>
</reference>
<name>A0A0E9PKA5_ANGAN</name>